<feature type="signal peptide" evidence="1">
    <location>
        <begin position="1"/>
        <end position="21"/>
    </location>
</feature>
<dbReference type="GO" id="GO:0006508">
    <property type="term" value="P:proteolysis"/>
    <property type="evidence" value="ECO:0007669"/>
    <property type="project" value="InterPro"/>
</dbReference>
<evidence type="ECO:0000313" key="5">
    <source>
        <dbReference type="Proteomes" id="UP000664914"/>
    </source>
</evidence>
<dbReference type="AlphaFoldDB" id="A0A975CZZ1"/>
<dbReference type="Gene3D" id="3.40.50.1820">
    <property type="entry name" value="alpha/beta hydrolase"/>
    <property type="match status" value="1"/>
</dbReference>
<evidence type="ECO:0000256" key="1">
    <source>
        <dbReference type="SAM" id="SignalP"/>
    </source>
</evidence>
<dbReference type="GO" id="GO:0008236">
    <property type="term" value="F:serine-type peptidase activity"/>
    <property type="evidence" value="ECO:0007669"/>
    <property type="project" value="InterPro"/>
</dbReference>
<dbReference type="PANTHER" id="PTHR11731">
    <property type="entry name" value="PROTEASE FAMILY S9B,C DIPEPTIDYL-PEPTIDASE IV-RELATED"/>
    <property type="match status" value="1"/>
</dbReference>
<dbReference type="InterPro" id="IPR001375">
    <property type="entry name" value="Peptidase_S9_cat"/>
</dbReference>
<dbReference type="SUPFAM" id="SSF82171">
    <property type="entry name" value="DPP6 N-terminal domain-like"/>
    <property type="match status" value="1"/>
</dbReference>
<feature type="domain" description="Dipeptidylpeptidase IV N-terminal" evidence="3">
    <location>
        <begin position="207"/>
        <end position="444"/>
    </location>
</feature>
<reference evidence="4" key="1">
    <citation type="submission" date="2020-07" db="EMBL/GenBank/DDBJ databases">
        <authorList>
            <person name="Camacho E."/>
        </authorList>
    </citation>
    <scope>NUCLEOTIDE SEQUENCE</scope>
    <source>
        <strain evidence="4">MPO218</strain>
    </source>
</reference>
<feature type="domain" description="Peptidase S9 prolyl oligopeptidase catalytic" evidence="2">
    <location>
        <begin position="541"/>
        <end position="741"/>
    </location>
</feature>
<dbReference type="Pfam" id="PF00930">
    <property type="entry name" value="DPPIV_N"/>
    <property type="match status" value="1"/>
</dbReference>
<dbReference type="InterPro" id="IPR002469">
    <property type="entry name" value="Peptidase_S9B_N"/>
</dbReference>
<dbReference type="SUPFAM" id="SSF53474">
    <property type="entry name" value="alpha/beta-Hydrolases"/>
    <property type="match status" value="1"/>
</dbReference>
<dbReference type="GO" id="GO:0008239">
    <property type="term" value="F:dipeptidyl-peptidase activity"/>
    <property type="evidence" value="ECO:0007669"/>
    <property type="project" value="TreeGrafter"/>
</dbReference>
<evidence type="ECO:0000259" key="3">
    <source>
        <dbReference type="Pfam" id="PF00930"/>
    </source>
</evidence>
<protein>
    <submittedName>
        <fullName evidence="4">S9 family peptidase</fullName>
    </submittedName>
</protein>
<reference evidence="4" key="2">
    <citation type="submission" date="2021-04" db="EMBL/GenBank/DDBJ databases">
        <title>Isolation and genomic analysis of the ibuprofen-degrading bacterium Sphingomonas strain MPO218.</title>
        <authorList>
            <person name="Aulestia M."/>
            <person name="Flores A."/>
            <person name="Mangas E.L."/>
            <person name="Perez-Pulido A.J."/>
            <person name="Santero E."/>
            <person name="Camacho E.M."/>
        </authorList>
    </citation>
    <scope>NUCLEOTIDE SEQUENCE</scope>
    <source>
        <strain evidence="4">MPO218</strain>
    </source>
</reference>
<dbReference type="EMBL" id="CP059319">
    <property type="protein sequence ID" value="QTH20194.1"/>
    <property type="molecule type" value="Genomic_DNA"/>
</dbReference>
<sequence>MKHAAWGMAAALLALASGGHAAPVAGAGDAYARLRLFPDLVRGGAIEPRWLGKGGDFLYVTGEGEHRTLWRFDSRRGSALRLLDKGNICGRLSLAESCDASALLATIAWRQGIATLRSGNASYRIDAEGRITPISAADRTALDRREPRRVKVAYPSTTPDLFEVPAPDGDRLLTLSGGDLAIRDASTDQLSIVARAASPAEEWTLDGARWSPDARWAAILRTDSRELSRLPVVDWLSDVNDVAYQPFPIASGSPLVRSLHLLDTTTGRITQIWVPGDGETIQIAPFTAGGKLRYAILSRDLRRADLFEADPVSGKSRHLLTESDDVFLYWWEDVFQTLRFYTPLADGCFIWASERSGSNQLYLHSADGRLIRQLTFGSSPVVRVIGVDERRGWVIYKVHDDPRRPYDTQLATVGLNGKGARRLTRETGQHHAIVAPDGSLIVDVQGAVDRPVATDVLATDGRRLARLETADASALYALGWQPPEEVLVKADDGVTDIAATVYKPIGFDPSRKYPVVEAIYGGGFKTVAQHGWGPTDSRGAYLQALAQRGFIGVVIDARGTPGRSRAFQEVAARSFGQHEIADHAAALRNLAATRPWMDLERVGIFGISFGGYYTVRALLQRPDLYKVGVALSTAEIGSMTWDIATVPYLGPYKGREKAYLDAGNIPLANRLDGKLLMVIGSDDVNTPISQTLRLADAFIRADKRFDMLVVPGANHALRRRDGSSALPYVYDRITDYMTRNLRP</sequence>
<feature type="chain" id="PRO_5036870324" evidence="1">
    <location>
        <begin position="22"/>
        <end position="743"/>
    </location>
</feature>
<dbReference type="PANTHER" id="PTHR11731:SF193">
    <property type="entry name" value="DIPEPTIDYL PEPTIDASE 9"/>
    <property type="match status" value="1"/>
</dbReference>
<dbReference type="InterPro" id="IPR029058">
    <property type="entry name" value="AB_hydrolase_fold"/>
</dbReference>
<dbReference type="Pfam" id="PF00326">
    <property type="entry name" value="Peptidase_S9"/>
    <property type="match status" value="1"/>
</dbReference>
<keyword evidence="1" id="KW-0732">Signal</keyword>
<dbReference type="RefSeq" id="WP_208632025.1">
    <property type="nucleotide sequence ID" value="NZ_CP059319.1"/>
</dbReference>
<proteinExistence type="predicted"/>
<evidence type="ECO:0000313" key="4">
    <source>
        <dbReference type="EMBL" id="QTH20194.1"/>
    </source>
</evidence>
<organism evidence="4 5">
    <name type="scientific">Rhizorhabdus wittichii</name>
    <dbReference type="NCBI Taxonomy" id="160791"/>
    <lineage>
        <taxon>Bacteria</taxon>
        <taxon>Pseudomonadati</taxon>
        <taxon>Pseudomonadota</taxon>
        <taxon>Alphaproteobacteria</taxon>
        <taxon>Sphingomonadales</taxon>
        <taxon>Sphingomonadaceae</taxon>
        <taxon>Rhizorhabdus</taxon>
    </lineage>
</organism>
<evidence type="ECO:0000259" key="2">
    <source>
        <dbReference type="Pfam" id="PF00326"/>
    </source>
</evidence>
<accession>A0A975CZZ1</accession>
<gene>
    <name evidence="4" type="ORF">HRJ34_17775</name>
</gene>
<dbReference type="Gene3D" id="2.140.10.30">
    <property type="entry name" value="Dipeptidylpeptidase IV, N-terminal domain"/>
    <property type="match status" value="1"/>
</dbReference>
<name>A0A975CZZ1_9SPHN</name>
<dbReference type="Proteomes" id="UP000664914">
    <property type="component" value="Chromosome"/>
</dbReference>
<dbReference type="InterPro" id="IPR050278">
    <property type="entry name" value="Serine_Prot_S9B/DPPIV"/>
</dbReference>